<dbReference type="Proteomes" id="UP001156694">
    <property type="component" value="Unassembled WGS sequence"/>
</dbReference>
<keyword evidence="3" id="KW-1185">Reference proteome</keyword>
<dbReference type="InterPro" id="IPR013813">
    <property type="entry name" value="Endoribo_LPSP/chorism_mut-like"/>
</dbReference>
<dbReference type="EMBL" id="BSNN01000004">
    <property type="protein sequence ID" value="GLQ35689.1"/>
    <property type="molecule type" value="Genomic_DNA"/>
</dbReference>
<evidence type="ECO:0000313" key="2">
    <source>
        <dbReference type="EMBL" id="GLQ35689.1"/>
    </source>
</evidence>
<gene>
    <name evidence="2" type="ORF">GCM10007939_19720</name>
</gene>
<dbReference type="Gene3D" id="3.30.1330.40">
    <property type="entry name" value="RutC-like"/>
    <property type="match status" value="1"/>
</dbReference>
<protein>
    <recommendedName>
        <fullName evidence="1">Endoribonuclease L-PSP/chorismate mutase-like domain-containing protein</fullName>
    </recommendedName>
</protein>
<dbReference type="SUPFAM" id="SSF55298">
    <property type="entry name" value="YjgF-like"/>
    <property type="match status" value="1"/>
</dbReference>
<dbReference type="CDD" id="cd02199">
    <property type="entry name" value="YjgF_YER057c_UK114_like_1"/>
    <property type="match status" value="1"/>
</dbReference>
<proteinExistence type="predicted"/>
<dbReference type="RefSeq" id="WP_284378459.1">
    <property type="nucleotide sequence ID" value="NZ_BSNN01000004.1"/>
</dbReference>
<dbReference type="InterPro" id="IPR035959">
    <property type="entry name" value="RutC-like_sf"/>
</dbReference>
<evidence type="ECO:0000313" key="3">
    <source>
        <dbReference type="Proteomes" id="UP001156694"/>
    </source>
</evidence>
<feature type="domain" description="Endoribonuclease L-PSP/chorismate mutase-like" evidence="1">
    <location>
        <begin position="6"/>
        <end position="135"/>
    </location>
</feature>
<dbReference type="PANTHER" id="PTHR43760">
    <property type="entry name" value="ENDORIBONUCLEASE-RELATED"/>
    <property type="match status" value="1"/>
</dbReference>
<sequence length="154" mass="15866">MSGKIESRLAELGIDLAQGPAPAANYVPYAIVGDLVTISGQISMTPEGMLTGKLGDDVSLEQGQAAARVCAINLLSQLKSACGGDLDRVVRVVRLGGFVNSTPDFTDQPAVINGASDFMVEVFGDAGKHARAAVGCVSLPFGVAVEVEGTFQIK</sequence>
<dbReference type="PANTHER" id="PTHR43760:SF1">
    <property type="entry name" value="ENDORIBONUCLEASE L-PSP_CHORISMATE MUTASE-LIKE DOMAIN-CONTAINING PROTEIN"/>
    <property type="match status" value="1"/>
</dbReference>
<dbReference type="Pfam" id="PF14588">
    <property type="entry name" value="YjgF_endoribonc"/>
    <property type="match status" value="1"/>
</dbReference>
<evidence type="ECO:0000259" key="1">
    <source>
        <dbReference type="Pfam" id="PF14588"/>
    </source>
</evidence>
<organism evidence="2 3">
    <name type="scientific">Amylibacter marinus</name>
    <dbReference type="NCBI Taxonomy" id="1475483"/>
    <lineage>
        <taxon>Bacteria</taxon>
        <taxon>Pseudomonadati</taxon>
        <taxon>Pseudomonadota</taxon>
        <taxon>Alphaproteobacteria</taxon>
        <taxon>Rhodobacterales</taxon>
        <taxon>Paracoccaceae</taxon>
        <taxon>Amylibacter</taxon>
    </lineage>
</organism>
<accession>A0ABQ5VX20</accession>
<comment type="caution">
    <text evidence="2">The sequence shown here is derived from an EMBL/GenBank/DDBJ whole genome shotgun (WGS) entry which is preliminary data.</text>
</comment>
<reference evidence="3" key="1">
    <citation type="journal article" date="2019" name="Int. J. Syst. Evol. Microbiol.">
        <title>The Global Catalogue of Microorganisms (GCM) 10K type strain sequencing project: providing services to taxonomists for standard genome sequencing and annotation.</title>
        <authorList>
            <consortium name="The Broad Institute Genomics Platform"/>
            <consortium name="The Broad Institute Genome Sequencing Center for Infectious Disease"/>
            <person name="Wu L."/>
            <person name="Ma J."/>
        </authorList>
    </citation>
    <scope>NUCLEOTIDE SEQUENCE [LARGE SCALE GENOMIC DNA]</scope>
    <source>
        <strain evidence="3">NBRC 110140</strain>
    </source>
</reference>
<name>A0ABQ5VX20_9RHOB</name>